<gene>
    <name evidence="2" type="ORF">GCM10010502_29820</name>
</gene>
<dbReference type="Proteomes" id="UP000610124">
    <property type="component" value="Unassembled WGS sequence"/>
</dbReference>
<sequence length="129" mass="13440">MVVNGETPSEAAAADWERLPGGRGRLRTRRTVLTRPPCPPSPTGTGGRGPPREAPSSRPCPAPAGRQGAATPAAITAPHGAAPRLPGGGAEAEERWGRSCSEDRPSRASGLRVRAGEPPFPYARTHDQH</sequence>
<accession>A0A8H9HQ28</accession>
<reference evidence="2" key="2">
    <citation type="submission" date="2020-09" db="EMBL/GenBank/DDBJ databases">
        <authorList>
            <person name="Sun Q."/>
            <person name="Ohkuma M."/>
        </authorList>
    </citation>
    <scope>NUCLEOTIDE SEQUENCE</scope>
    <source>
        <strain evidence="2">JCM 4434</strain>
    </source>
</reference>
<protein>
    <submittedName>
        <fullName evidence="2">Uncharacterized protein</fullName>
    </submittedName>
</protein>
<evidence type="ECO:0000313" key="2">
    <source>
        <dbReference type="EMBL" id="GGU76149.1"/>
    </source>
</evidence>
<dbReference type="AlphaFoldDB" id="A0A8H9HQ28"/>
<organism evidence="2 3">
    <name type="scientific">Kitasatospora aureofaciens</name>
    <name type="common">Streptomyces aureofaciens</name>
    <dbReference type="NCBI Taxonomy" id="1894"/>
    <lineage>
        <taxon>Bacteria</taxon>
        <taxon>Bacillati</taxon>
        <taxon>Actinomycetota</taxon>
        <taxon>Actinomycetes</taxon>
        <taxon>Kitasatosporales</taxon>
        <taxon>Streptomycetaceae</taxon>
        <taxon>Kitasatospora</taxon>
    </lineage>
</organism>
<comment type="caution">
    <text evidence="2">The sequence shown here is derived from an EMBL/GenBank/DDBJ whole genome shotgun (WGS) entry which is preliminary data.</text>
</comment>
<reference evidence="2" key="1">
    <citation type="journal article" date="2014" name="Int. J. Syst. Evol. Microbiol.">
        <title>Complete genome sequence of Corynebacterium casei LMG S-19264T (=DSM 44701T), isolated from a smear-ripened cheese.</title>
        <authorList>
            <consortium name="US DOE Joint Genome Institute (JGI-PGF)"/>
            <person name="Walter F."/>
            <person name="Albersmeier A."/>
            <person name="Kalinowski J."/>
            <person name="Ruckert C."/>
        </authorList>
    </citation>
    <scope>NUCLEOTIDE SEQUENCE</scope>
    <source>
        <strain evidence="2">JCM 4434</strain>
    </source>
</reference>
<feature type="compositionally biased region" description="Basic and acidic residues" evidence="1">
    <location>
        <begin position="92"/>
        <end position="106"/>
    </location>
</feature>
<evidence type="ECO:0000313" key="3">
    <source>
        <dbReference type="Proteomes" id="UP000610124"/>
    </source>
</evidence>
<name>A0A8H9HQ28_KITAU</name>
<dbReference type="EMBL" id="BMUB01000006">
    <property type="protein sequence ID" value="GGU76149.1"/>
    <property type="molecule type" value="Genomic_DNA"/>
</dbReference>
<feature type="region of interest" description="Disordered" evidence="1">
    <location>
        <begin position="1"/>
        <end position="129"/>
    </location>
</feature>
<evidence type="ECO:0000256" key="1">
    <source>
        <dbReference type="SAM" id="MobiDB-lite"/>
    </source>
</evidence>
<proteinExistence type="predicted"/>